<dbReference type="InterPro" id="IPR048813">
    <property type="entry name" value="GP7-like"/>
</dbReference>
<proteinExistence type="predicted"/>
<evidence type="ECO:0000313" key="2">
    <source>
        <dbReference type="EMBL" id="QJA90310.1"/>
    </source>
</evidence>
<gene>
    <name evidence="1" type="ORF">MM415A01569_0014</name>
    <name evidence="2" type="ORF">MM415B02398_0002</name>
</gene>
<dbReference type="AlphaFoldDB" id="A0A6M3L6N5"/>
<accession>A0A6M3L6N5</accession>
<dbReference type="EMBL" id="MT142209">
    <property type="protein sequence ID" value="QJA76180.1"/>
    <property type="molecule type" value="Genomic_DNA"/>
</dbReference>
<dbReference type="EMBL" id="MT142905">
    <property type="protein sequence ID" value="QJA90310.1"/>
    <property type="molecule type" value="Genomic_DNA"/>
</dbReference>
<protein>
    <submittedName>
        <fullName evidence="2">Putative capsid protein</fullName>
    </submittedName>
</protein>
<name>A0A6M3L6N5_9ZZZZ</name>
<reference evidence="2" key="1">
    <citation type="submission" date="2020-03" db="EMBL/GenBank/DDBJ databases">
        <title>The deep terrestrial virosphere.</title>
        <authorList>
            <person name="Holmfeldt K."/>
            <person name="Nilsson E."/>
            <person name="Simone D."/>
            <person name="Lopez-Fernandez M."/>
            <person name="Wu X."/>
            <person name="de Brujin I."/>
            <person name="Lundin D."/>
            <person name="Andersson A."/>
            <person name="Bertilsson S."/>
            <person name="Dopson M."/>
        </authorList>
    </citation>
    <scope>NUCLEOTIDE SEQUENCE</scope>
    <source>
        <strain evidence="1">MM415A01569</strain>
        <strain evidence="2">MM415B02398</strain>
    </source>
</reference>
<evidence type="ECO:0000313" key="1">
    <source>
        <dbReference type="EMBL" id="QJA76180.1"/>
    </source>
</evidence>
<dbReference type="NCBIfam" id="NF045672">
    <property type="entry name" value="MCP_gp7_epsi_15"/>
    <property type="match status" value="1"/>
</dbReference>
<dbReference type="Pfam" id="PF20911">
    <property type="entry name" value="GP7"/>
    <property type="match status" value="1"/>
</dbReference>
<organism evidence="2">
    <name type="scientific">viral metagenome</name>
    <dbReference type="NCBI Taxonomy" id="1070528"/>
    <lineage>
        <taxon>unclassified sequences</taxon>
        <taxon>metagenomes</taxon>
        <taxon>organismal metagenomes</taxon>
    </lineage>
</organism>
<sequence>MATTNTSARLSLVEVAKRVDPNGEAAMIAEVLNEDNEILQDAIWKEANDVFSNRTTRRSQLPAGSWRKLNEGVAIESSKTTQLIDVIGILETRAETDIEVVNAFPDPTQARNDENISFIEGLGQTMAATIIYGNAATTPEKFTGLAPRLDNLNSSAYNVIGEGGSGSDTTSFFVVDWSPGRVFMLFPRNSKVGLEHDDLGIESVADAGGTNKFRAYVDVFTWKAGLCVKDEKCIGRYTNIEASGTTNDFDEDNLIRLINRMRAGGNKKIYCNERMMTAMEIAAKDKANINYTFSMGEGLAGGGPVLRFKGLPVRRVDQILNTETVVA</sequence>